<dbReference type="GO" id="GO:0000724">
    <property type="term" value="P:double-strand break repair via homologous recombination"/>
    <property type="evidence" value="ECO:0007669"/>
    <property type="project" value="TreeGrafter"/>
</dbReference>
<keyword evidence="8" id="KW-0175">Coiled coil</keyword>
<evidence type="ECO:0000259" key="12">
    <source>
        <dbReference type="Pfam" id="PF13476"/>
    </source>
</evidence>
<dbReference type="GO" id="GO:0016887">
    <property type="term" value="F:ATP hydrolysis activity"/>
    <property type="evidence" value="ECO:0007669"/>
    <property type="project" value="InterPro"/>
</dbReference>
<evidence type="ECO:0000256" key="8">
    <source>
        <dbReference type="ARBA" id="ARBA00023054"/>
    </source>
</evidence>
<sequence>MSKRRPCDAGGSVRAAKRYCLSQAAKLGVIESVSLQNFMCHDNLKFEFEPHVNFIIGPNGSGKSAVATGIILALGGRSSVTGRYTNIKGFVKEGKKQAVVSVTLKNCGDLSYEPEKYGNKVIIERHFTTNNSSSYKIKSETG</sequence>
<dbReference type="Proteomes" id="UP000054359">
    <property type="component" value="Unassembled WGS sequence"/>
</dbReference>
<dbReference type="GO" id="GO:0003684">
    <property type="term" value="F:damaged DNA binding"/>
    <property type="evidence" value="ECO:0007669"/>
    <property type="project" value="TreeGrafter"/>
</dbReference>
<feature type="domain" description="Rad50/SbcC-type AAA" evidence="12">
    <location>
        <begin position="32"/>
        <end position="138"/>
    </location>
</feature>
<keyword evidence="5" id="KW-0547">Nucleotide-binding</keyword>
<keyword evidence="6" id="KW-0227">DNA damage</keyword>
<evidence type="ECO:0000256" key="6">
    <source>
        <dbReference type="ARBA" id="ARBA00022763"/>
    </source>
</evidence>
<keyword evidence="14" id="KW-1185">Reference proteome</keyword>
<evidence type="ECO:0000256" key="10">
    <source>
        <dbReference type="ARBA" id="ARBA00023204"/>
    </source>
</evidence>
<dbReference type="SUPFAM" id="SSF52540">
    <property type="entry name" value="P-loop containing nucleoside triphosphate hydrolases"/>
    <property type="match status" value="1"/>
</dbReference>
<protein>
    <submittedName>
        <fullName evidence="13">Structural maintenance of chromosomes protein 6</fullName>
    </submittedName>
</protein>
<keyword evidence="7" id="KW-0067">ATP-binding</keyword>
<evidence type="ECO:0000256" key="3">
    <source>
        <dbReference type="ARBA" id="ARBA00006793"/>
    </source>
</evidence>
<dbReference type="OMA" id="HAEIMIR"/>
<evidence type="ECO:0000256" key="9">
    <source>
        <dbReference type="ARBA" id="ARBA00023172"/>
    </source>
</evidence>
<keyword evidence="9" id="KW-0233">DNA recombination</keyword>
<dbReference type="InterPro" id="IPR027417">
    <property type="entry name" value="P-loop_NTPase"/>
</dbReference>
<evidence type="ECO:0000256" key="2">
    <source>
        <dbReference type="ARBA" id="ARBA00004286"/>
    </source>
</evidence>
<dbReference type="InterPro" id="IPR038729">
    <property type="entry name" value="Rad50/SbcC_AAA"/>
</dbReference>
<dbReference type="GO" id="GO:0005634">
    <property type="term" value="C:nucleus"/>
    <property type="evidence" value="ECO:0007669"/>
    <property type="project" value="UniProtKB-SubCell"/>
</dbReference>
<evidence type="ECO:0000256" key="11">
    <source>
        <dbReference type="ARBA" id="ARBA00023242"/>
    </source>
</evidence>
<dbReference type="GO" id="GO:0035861">
    <property type="term" value="C:site of double-strand break"/>
    <property type="evidence" value="ECO:0007669"/>
    <property type="project" value="TreeGrafter"/>
</dbReference>
<gene>
    <name evidence="13" type="ORF">X975_18443</name>
</gene>
<accession>A0A087TNR2</accession>
<evidence type="ECO:0000313" key="13">
    <source>
        <dbReference type="EMBL" id="KFM66751.1"/>
    </source>
</evidence>
<dbReference type="AlphaFoldDB" id="A0A087TNR2"/>
<organism evidence="13 14">
    <name type="scientific">Stegodyphus mimosarum</name>
    <name type="common">African social velvet spider</name>
    <dbReference type="NCBI Taxonomy" id="407821"/>
    <lineage>
        <taxon>Eukaryota</taxon>
        <taxon>Metazoa</taxon>
        <taxon>Ecdysozoa</taxon>
        <taxon>Arthropoda</taxon>
        <taxon>Chelicerata</taxon>
        <taxon>Arachnida</taxon>
        <taxon>Araneae</taxon>
        <taxon>Araneomorphae</taxon>
        <taxon>Entelegynae</taxon>
        <taxon>Eresoidea</taxon>
        <taxon>Eresidae</taxon>
        <taxon>Stegodyphus</taxon>
    </lineage>
</organism>
<keyword evidence="10" id="KW-0234">DNA repair</keyword>
<comment type="similarity">
    <text evidence="3">Belongs to the SMC family. SMC6 subfamily.</text>
</comment>
<evidence type="ECO:0000313" key="14">
    <source>
        <dbReference type="Proteomes" id="UP000054359"/>
    </source>
</evidence>
<proteinExistence type="inferred from homology"/>
<dbReference type="Pfam" id="PF13476">
    <property type="entry name" value="AAA_23"/>
    <property type="match status" value="1"/>
</dbReference>
<keyword evidence="11" id="KW-0539">Nucleus</keyword>
<comment type="subcellular location">
    <subcellularLocation>
        <location evidence="2">Chromosome</location>
    </subcellularLocation>
    <subcellularLocation>
        <location evidence="1">Nucleus</location>
    </subcellularLocation>
</comment>
<dbReference type="PANTHER" id="PTHR19306:SF6">
    <property type="entry name" value="STRUCTURAL MAINTENANCE OF CHROMOSOMES PROTEIN 6"/>
    <property type="match status" value="1"/>
</dbReference>
<evidence type="ECO:0000256" key="7">
    <source>
        <dbReference type="ARBA" id="ARBA00022840"/>
    </source>
</evidence>
<reference evidence="13 14" key="1">
    <citation type="submission" date="2013-11" db="EMBL/GenBank/DDBJ databases">
        <title>Genome sequencing of Stegodyphus mimosarum.</title>
        <authorList>
            <person name="Bechsgaard J."/>
        </authorList>
    </citation>
    <scope>NUCLEOTIDE SEQUENCE [LARGE SCALE GENOMIC DNA]</scope>
</reference>
<dbReference type="GO" id="GO:0003697">
    <property type="term" value="F:single-stranded DNA binding"/>
    <property type="evidence" value="ECO:0007669"/>
    <property type="project" value="TreeGrafter"/>
</dbReference>
<name>A0A087TNR2_STEMI</name>
<dbReference type="Gene3D" id="3.40.50.300">
    <property type="entry name" value="P-loop containing nucleotide triphosphate hydrolases"/>
    <property type="match status" value="1"/>
</dbReference>
<evidence type="ECO:0000256" key="1">
    <source>
        <dbReference type="ARBA" id="ARBA00004123"/>
    </source>
</evidence>
<keyword evidence="4" id="KW-0158">Chromosome</keyword>
<evidence type="ECO:0000256" key="4">
    <source>
        <dbReference type="ARBA" id="ARBA00022454"/>
    </source>
</evidence>
<dbReference type="EMBL" id="KK116085">
    <property type="protein sequence ID" value="KFM66751.1"/>
    <property type="molecule type" value="Genomic_DNA"/>
</dbReference>
<dbReference type="OrthoDB" id="10072614at2759"/>
<evidence type="ECO:0000256" key="5">
    <source>
        <dbReference type="ARBA" id="ARBA00022741"/>
    </source>
</evidence>
<dbReference type="STRING" id="407821.A0A087TNR2"/>
<dbReference type="GO" id="GO:0030915">
    <property type="term" value="C:Smc5-Smc6 complex"/>
    <property type="evidence" value="ECO:0007669"/>
    <property type="project" value="TreeGrafter"/>
</dbReference>
<dbReference type="GO" id="GO:0005524">
    <property type="term" value="F:ATP binding"/>
    <property type="evidence" value="ECO:0007669"/>
    <property type="project" value="UniProtKB-KW"/>
</dbReference>
<feature type="non-terminal residue" evidence="13">
    <location>
        <position position="142"/>
    </location>
</feature>
<dbReference type="PANTHER" id="PTHR19306">
    <property type="entry name" value="STRUCTURAL MAINTENANCE OF CHROMOSOMES 5,6 SMC5, SMC6"/>
    <property type="match status" value="1"/>
</dbReference>